<evidence type="ECO:0008006" key="4">
    <source>
        <dbReference type="Google" id="ProtNLM"/>
    </source>
</evidence>
<organism evidence="2 3">
    <name type="scientific">Streptomyces rhizosphaericus</name>
    <dbReference type="NCBI Taxonomy" id="114699"/>
    <lineage>
        <taxon>Bacteria</taxon>
        <taxon>Bacillati</taxon>
        <taxon>Actinomycetota</taxon>
        <taxon>Actinomycetes</taxon>
        <taxon>Kitasatosporales</taxon>
        <taxon>Streptomycetaceae</taxon>
        <taxon>Streptomyces</taxon>
        <taxon>Streptomyces violaceusniger group</taxon>
    </lineage>
</organism>
<keyword evidence="3" id="KW-1185">Reference proteome</keyword>
<comment type="caution">
    <text evidence="2">The sequence shown here is derived from an EMBL/GenBank/DDBJ whole genome shotgun (WGS) entry which is preliminary data.</text>
</comment>
<accession>A0ABN1REE6</accession>
<evidence type="ECO:0000313" key="3">
    <source>
        <dbReference type="Proteomes" id="UP001500418"/>
    </source>
</evidence>
<dbReference type="Proteomes" id="UP001500418">
    <property type="component" value="Unassembled WGS sequence"/>
</dbReference>
<evidence type="ECO:0000256" key="1">
    <source>
        <dbReference type="SAM" id="MobiDB-lite"/>
    </source>
</evidence>
<evidence type="ECO:0000313" key="2">
    <source>
        <dbReference type="EMBL" id="GAA0955674.1"/>
    </source>
</evidence>
<feature type="compositionally biased region" description="Basic residues" evidence="1">
    <location>
        <begin position="26"/>
        <end position="37"/>
    </location>
</feature>
<gene>
    <name evidence="2" type="ORF">GCM10009575_084680</name>
</gene>
<dbReference type="EMBL" id="BAAAID010000092">
    <property type="protein sequence ID" value="GAA0955674.1"/>
    <property type="molecule type" value="Genomic_DNA"/>
</dbReference>
<protein>
    <recommendedName>
        <fullName evidence="4">Integrase</fullName>
    </recommendedName>
</protein>
<sequence length="70" mass="7788">MTTELSGVNLARQALVAAREQAKKNGATRKRKPKRRTGQAVRRDGREPLGLGTAVTWMMAERGMVWSPRP</sequence>
<reference evidence="2 3" key="1">
    <citation type="journal article" date="2019" name="Int. J. Syst. Evol. Microbiol.">
        <title>The Global Catalogue of Microorganisms (GCM) 10K type strain sequencing project: providing services to taxonomists for standard genome sequencing and annotation.</title>
        <authorList>
            <consortium name="The Broad Institute Genomics Platform"/>
            <consortium name="The Broad Institute Genome Sequencing Center for Infectious Disease"/>
            <person name="Wu L."/>
            <person name="Ma J."/>
        </authorList>
    </citation>
    <scope>NUCLEOTIDE SEQUENCE [LARGE SCALE GENOMIC DNA]</scope>
    <source>
        <strain evidence="2 3">JCM 11444</strain>
    </source>
</reference>
<name>A0ABN1REE6_9ACTN</name>
<proteinExistence type="predicted"/>
<feature type="region of interest" description="Disordered" evidence="1">
    <location>
        <begin position="20"/>
        <end position="49"/>
    </location>
</feature>